<dbReference type="AlphaFoldDB" id="A0A8J6I1Y3"/>
<dbReference type="RefSeq" id="WP_181339656.1">
    <property type="nucleotide sequence ID" value="NZ_JAAKDE010000012.1"/>
</dbReference>
<dbReference type="Gene3D" id="3.30.1360.40">
    <property type="match status" value="1"/>
</dbReference>
<dbReference type="FunFam" id="3.30.1360.40:FF:000002">
    <property type="entry name" value="DNA gyrase subunit A"/>
    <property type="match status" value="1"/>
</dbReference>
<comment type="similarity">
    <text evidence="2 9">Belongs to the type II topoisomerase GyrA/ParC subunit family.</text>
</comment>
<dbReference type="SMART" id="SM00434">
    <property type="entry name" value="TOP4c"/>
    <property type="match status" value="1"/>
</dbReference>
<comment type="catalytic activity">
    <reaction evidence="1 9 10">
        <text>ATP-dependent breakage, passage and rejoining of double-stranded DNA.</text>
        <dbReference type="EC" id="5.6.2.2"/>
    </reaction>
</comment>
<dbReference type="InterPro" id="IPR013757">
    <property type="entry name" value="Topo_IIA_A_a_sf"/>
</dbReference>
<evidence type="ECO:0000256" key="6">
    <source>
        <dbReference type="ARBA" id="ARBA00023029"/>
    </source>
</evidence>
<dbReference type="Gene3D" id="2.120.10.90">
    <property type="entry name" value="DNA gyrase/topoisomerase IV, subunit A, C-terminal"/>
    <property type="match status" value="1"/>
</dbReference>
<keyword evidence="4 9" id="KW-0547">Nucleotide-binding</keyword>
<evidence type="ECO:0000256" key="8">
    <source>
        <dbReference type="ARBA" id="ARBA00023235"/>
    </source>
</evidence>
<dbReference type="GO" id="GO:0009330">
    <property type="term" value="C:DNA topoisomerase type II (double strand cut, ATP-hydrolyzing) complex"/>
    <property type="evidence" value="ECO:0007669"/>
    <property type="project" value="TreeGrafter"/>
</dbReference>
<reference evidence="12" key="1">
    <citation type="submission" date="2020-06" db="EMBL/GenBank/DDBJ databases">
        <title>Novel chitinolytic bacterium.</title>
        <authorList>
            <person name="Ungkulpasvich U."/>
            <person name="Kosugi A."/>
            <person name="Uke A."/>
        </authorList>
    </citation>
    <scope>NUCLEOTIDE SEQUENCE</scope>
    <source>
        <strain evidence="12">UUS1-1</strain>
    </source>
</reference>
<dbReference type="EC" id="5.6.2.2" evidence="9"/>
<dbReference type="InterPro" id="IPR006691">
    <property type="entry name" value="GyrA/parC_rep"/>
</dbReference>
<dbReference type="Gene3D" id="1.10.268.10">
    <property type="entry name" value="Topoisomerase, domain 3"/>
    <property type="match status" value="1"/>
</dbReference>
<feature type="active site" description="O-(5'-phospho-DNA)-tyrosine intermediate" evidence="9 10">
    <location>
        <position position="123"/>
    </location>
</feature>
<comment type="subunit">
    <text evidence="9">Heterotetramer, composed of two GyrA and two GyrB chains. In the heterotetramer, GyrA contains the active site tyrosine that forms a transient covalent intermediate with DNA, while GyrB binds cofactors and catalyzes ATP hydrolysis.</text>
</comment>
<evidence type="ECO:0000313" key="12">
    <source>
        <dbReference type="EMBL" id="MBA2133209.1"/>
    </source>
</evidence>
<evidence type="ECO:0000256" key="4">
    <source>
        <dbReference type="ARBA" id="ARBA00022741"/>
    </source>
</evidence>
<evidence type="ECO:0000256" key="7">
    <source>
        <dbReference type="ARBA" id="ARBA00023125"/>
    </source>
</evidence>
<comment type="miscellaneous">
    <text evidence="9">Few gyrases are as efficient as E.coli at forming negative supercoils. Not all organisms have 2 type II topoisomerases; in organisms with a single type II topoisomerase this enzyme also has to decatenate newly replicated chromosomes.</text>
</comment>
<evidence type="ECO:0000256" key="10">
    <source>
        <dbReference type="PROSITE-ProRule" id="PRU01384"/>
    </source>
</evidence>
<protein>
    <recommendedName>
        <fullName evidence="9">DNA gyrase subunit A</fullName>
        <ecNumber evidence="9">5.6.2.2</ecNumber>
    </recommendedName>
</protein>
<dbReference type="EMBL" id="JAAKDE010000012">
    <property type="protein sequence ID" value="MBA2133209.1"/>
    <property type="molecule type" value="Genomic_DNA"/>
</dbReference>
<keyword evidence="3 9" id="KW-0963">Cytoplasm</keyword>
<dbReference type="FunFam" id="3.90.199.10:FF:000001">
    <property type="entry name" value="DNA gyrase subunit A"/>
    <property type="match status" value="1"/>
</dbReference>
<dbReference type="FunFam" id="2.120.10.90:FF:000004">
    <property type="entry name" value="DNA gyrase subunit A"/>
    <property type="match status" value="1"/>
</dbReference>
<feature type="domain" description="Topo IIA-type catalytic" evidence="11">
    <location>
        <begin position="35"/>
        <end position="499"/>
    </location>
</feature>
<dbReference type="GO" id="GO:0005694">
    <property type="term" value="C:chromosome"/>
    <property type="evidence" value="ECO:0007669"/>
    <property type="project" value="InterPro"/>
</dbReference>
<dbReference type="PANTHER" id="PTHR43493">
    <property type="entry name" value="DNA GYRASE/TOPOISOMERASE SUBUNIT A"/>
    <property type="match status" value="1"/>
</dbReference>
<keyword evidence="8 9" id="KW-0413">Isomerase</keyword>
<dbReference type="CDD" id="cd00187">
    <property type="entry name" value="TOP4c"/>
    <property type="match status" value="1"/>
</dbReference>
<dbReference type="GO" id="GO:0003677">
    <property type="term" value="F:DNA binding"/>
    <property type="evidence" value="ECO:0007669"/>
    <property type="project" value="UniProtKB-UniRule"/>
</dbReference>
<evidence type="ECO:0000259" key="11">
    <source>
        <dbReference type="PROSITE" id="PS52040"/>
    </source>
</evidence>
<evidence type="ECO:0000313" key="13">
    <source>
        <dbReference type="Proteomes" id="UP000657177"/>
    </source>
</evidence>
<evidence type="ECO:0000256" key="1">
    <source>
        <dbReference type="ARBA" id="ARBA00000185"/>
    </source>
</evidence>
<accession>A0A8J6I1Y3</accession>
<dbReference type="InterPro" id="IPR013758">
    <property type="entry name" value="Topo_IIA_A/C_ab"/>
</dbReference>
<evidence type="ECO:0000256" key="2">
    <source>
        <dbReference type="ARBA" id="ARBA00008263"/>
    </source>
</evidence>
<dbReference type="InterPro" id="IPR005743">
    <property type="entry name" value="GyrA"/>
</dbReference>
<dbReference type="GO" id="GO:0006261">
    <property type="term" value="P:DNA-templated DNA replication"/>
    <property type="evidence" value="ECO:0007669"/>
    <property type="project" value="UniProtKB-UniRule"/>
</dbReference>
<dbReference type="InterPro" id="IPR013760">
    <property type="entry name" value="Topo_IIA-like_dom_sf"/>
</dbReference>
<evidence type="ECO:0000256" key="9">
    <source>
        <dbReference type="HAMAP-Rule" id="MF_01897"/>
    </source>
</evidence>
<dbReference type="NCBIfam" id="NF004043">
    <property type="entry name" value="PRK05560.1"/>
    <property type="match status" value="1"/>
</dbReference>
<comment type="function">
    <text evidence="9">A type II topoisomerase that negatively supercoils closed circular double-stranded (ds) DNA in an ATP-dependent manner to modulate DNA topology and maintain chromosomes in an underwound state. Negative supercoiling favors strand separation, and DNA replication, transcription, recombination and repair, all of which involve strand separation. Also able to catalyze the interconversion of other topological isomers of dsDNA rings, including catenanes and knotted rings. Type II topoisomerases break and join 2 DNA strands simultaneously in an ATP-dependent manner.</text>
</comment>
<keyword evidence="6 9" id="KW-0799">Topoisomerase</keyword>
<dbReference type="FunFam" id="1.10.268.10:FF:000001">
    <property type="entry name" value="DNA gyrase subunit A"/>
    <property type="match status" value="1"/>
</dbReference>
<feature type="short sequence motif" description="GyrA-box" evidence="9">
    <location>
        <begin position="526"/>
        <end position="532"/>
    </location>
</feature>
<dbReference type="PROSITE" id="PS52040">
    <property type="entry name" value="TOPO_IIA"/>
    <property type="match status" value="1"/>
</dbReference>
<keyword evidence="7 9" id="KW-0238">DNA-binding</keyword>
<gene>
    <name evidence="9 12" type="primary">gyrA</name>
    <name evidence="12" type="ORF">G5B42_06590</name>
</gene>
<name>A0A8J6I1Y3_9FIRM</name>
<dbReference type="HAMAP" id="MF_01897">
    <property type="entry name" value="GyrA"/>
    <property type="match status" value="1"/>
</dbReference>
<comment type="subcellular location">
    <subcellularLocation>
        <location evidence="9">Cytoplasm</location>
    </subcellularLocation>
</comment>
<keyword evidence="13" id="KW-1185">Reference proteome</keyword>
<dbReference type="Gene3D" id="3.90.199.10">
    <property type="entry name" value="Topoisomerase II, domain 5"/>
    <property type="match status" value="1"/>
</dbReference>
<dbReference type="PANTHER" id="PTHR43493:SF5">
    <property type="entry name" value="DNA GYRASE SUBUNIT A, CHLOROPLASTIC_MITOCHONDRIAL"/>
    <property type="match status" value="1"/>
</dbReference>
<dbReference type="GO" id="GO:0034335">
    <property type="term" value="F:DNA negative supercoiling activity"/>
    <property type="evidence" value="ECO:0007669"/>
    <property type="project" value="UniProtKB-ARBA"/>
</dbReference>
<sequence length="816" mass="91145">MAEVRDGKIVPIKIEQEMKRSYLSYAMSVIVGRALPDVRDGLKPVHRRILYGMYESGTTPDKPYKKSARIVGDVMGRYHPHGDAAIYDSIVRMAQDFSYRIPLVDGHGNFGSVDGDPPAAMRYTEIRLSPLAVEMLTDIEKKTVDFVPNFDGSLEEPVVLPSRFPNLLVNGAAGIAVGMATNIPPHNLGEVIDGAVMLIDDPEADTEALMKVVKGPDFPTGGIILGRDGIREAYLTGRGSIKVRAKTGIETLSNGKSQIVVTELPYQVNKARLIERIAELVRNKEIEGITDLRDESDRSGMRIVIELKRDTNPNVLLNQLYKHTQLQDTFGVIMLVLVDNEPRVLGLRDLLRYYLEHQKEIITRRTRFDLEKAEARAHIVEGLRIALDHIDAVIQVIRSSRTVEIARERLMANFGLSERQAQAILDMRLQSLTGLQREKLEEEYAELQKTIAYYRELLADPAKIMGVVKEELLAIKEKYADPRRTEIAASEEDISIEDLIADEDIVVTITHSGYIKRLPVSTYKSQRRGGKGITAINTKEEDFVEHLFITSTHDHVLFFTNQGRVYQLRGFDIPEASRQARGIAVVNLIPLNPGEKINTYIPVQDFREDLFLLMCTRNGVVKKTALSQYANNRRSGLIGITLDEGDELIGVRRTDGEREIVIFTRHGQALCFSETEIRPMGRIARGVKGINLRPGDQVVGMDVIRENAELLVITEHGYGKRTPFGQYRIQARGGIGIKTLNRTAKTGDVIGGGVVYPEHELMLINASGLVIRVNVSDISSMGRNTQGVKLMQLEGDDRIVAVARVVSRQEEGEDGE</sequence>
<dbReference type="SUPFAM" id="SSF101904">
    <property type="entry name" value="GyrA/ParC C-terminal domain-like"/>
    <property type="match status" value="1"/>
</dbReference>
<dbReference type="Pfam" id="PF00521">
    <property type="entry name" value="DNA_topoisoIV"/>
    <property type="match status" value="1"/>
</dbReference>
<keyword evidence="5 9" id="KW-0067">ATP-binding</keyword>
<dbReference type="InterPro" id="IPR002205">
    <property type="entry name" value="Topo_IIA_dom_A"/>
</dbReference>
<evidence type="ECO:0000256" key="3">
    <source>
        <dbReference type="ARBA" id="ARBA00022490"/>
    </source>
</evidence>
<comment type="caution">
    <text evidence="12">The sequence shown here is derived from an EMBL/GenBank/DDBJ whole genome shotgun (WGS) entry which is preliminary data.</text>
</comment>
<dbReference type="GO" id="GO:0006265">
    <property type="term" value="P:DNA topological change"/>
    <property type="evidence" value="ECO:0007669"/>
    <property type="project" value="UniProtKB-UniRule"/>
</dbReference>
<dbReference type="SUPFAM" id="SSF56719">
    <property type="entry name" value="Type II DNA topoisomerase"/>
    <property type="match status" value="1"/>
</dbReference>
<dbReference type="NCBIfam" id="TIGR01063">
    <property type="entry name" value="gyrA"/>
    <property type="match status" value="1"/>
</dbReference>
<dbReference type="Proteomes" id="UP000657177">
    <property type="component" value="Unassembled WGS sequence"/>
</dbReference>
<organism evidence="12 13">
    <name type="scientific">Capillibacterium thermochitinicola</name>
    <dbReference type="NCBI Taxonomy" id="2699427"/>
    <lineage>
        <taxon>Bacteria</taxon>
        <taxon>Bacillati</taxon>
        <taxon>Bacillota</taxon>
        <taxon>Capillibacterium</taxon>
    </lineage>
</organism>
<dbReference type="Pfam" id="PF03989">
    <property type="entry name" value="DNA_gyraseA_C"/>
    <property type="match status" value="6"/>
</dbReference>
<dbReference type="InterPro" id="IPR050220">
    <property type="entry name" value="Type_II_DNA_Topoisomerases"/>
</dbReference>
<dbReference type="InterPro" id="IPR035516">
    <property type="entry name" value="Gyrase/topoIV_suA_C"/>
</dbReference>
<evidence type="ECO:0000256" key="5">
    <source>
        <dbReference type="ARBA" id="ARBA00022840"/>
    </source>
</evidence>
<proteinExistence type="inferred from homology"/>
<dbReference type="NCBIfam" id="NF004044">
    <property type="entry name" value="PRK05561.1"/>
    <property type="match status" value="1"/>
</dbReference>
<dbReference type="GO" id="GO:0005524">
    <property type="term" value="F:ATP binding"/>
    <property type="evidence" value="ECO:0007669"/>
    <property type="project" value="UniProtKB-UniRule"/>
</dbReference>
<dbReference type="GO" id="GO:0005737">
    <property type="term" value="C:cytoplasm"/>
    <property type="evidence" value="ECO:0007669"/>
    <property type="project" value="UniProtKB-SubCell"/>
</dbReference>